<evidence type="ECO:0000256" key="1">
    <source>
        <dbReference type="SAM" id="MobiDB-lite"/>
    </source>
</evidence>
<proteinExistence type="predicted"/>
<comment type="caution">
    <text evidence="2">The sequence shown here is derived from an EMBL/GenBank/DDBJ whole genome shotgun (WGS) entry which is preliminary data.</text>
</comment>
<feature type="region of interest" description="Disordered" evidence="1">
    <location>
        <begin position="1"/>
        <end position="38"/>
    </location>
</feature>
<dbReference type="Pfam" id="PF03004">
    <property type="entry name" value="Transposase_24"/>
    <property type="match status" value="1"/>
</dbReference>
<sequence>LHDNQLDPTSVATGKFSLNSNALKENQNGLENAKNEGDFMRSQVEADQVEEDEDIEDIINANDDMNMDDSSEDLENEDDVHRLEIEQIQRPELEKAIARESRMSQKNMHTAGPKSFARICEEMKNADPNQQSPTLTQLFERTRKRTEGRVYVDTYDNTQTKIVSSFYFYLYVNIHVLCSPYVNIHLSCLLITYRINLILMKPPVTHENRH</sequence>
<feature type="non-terminal residue" evidence="2">
    <location>
        <position position="1"/>
    </location>
</feature>
<name>A0AAD5BR46_AMBAR</name>
<dbReference type="InterPro" id="IPR004252">
    <property type="entry name" value="Probable_transposase_24"/>
</dbReference>
<dbReference type="PANTHER" id="PTHR33144">
    <property type="entry name" value="OS10G0409366 PROTEIN-RELATED"/>
    <property type="match status" value="1"/>
</dbReference>
<keyword evidence="3" id="KW-1185">Reference proteome</keyword>
<accession>A0AAD5BR46</accession>
<feature type="compositionally biased region" description="Polar residues" evidence="1">
    <location>
        <begin position="1"/>
        <end position="30"/>
    </location>
</feature>
<dbReference type="AlphaFoldDB" id="A0AAD5BR46"/>
<reference evidence="2" key="1">
    <citation type="submission" date="2022-06" db="EMBL/GenBank/DDBJ databases">
        <title>Uncovering the hologenomic basis of an extraordinary plant invasion.</title>
        <authorList>
            <person name="Bieker V.C."/>
            <person name="Martin M.D."/>
            <person name="Gilbert T."/>
            <person name="Hodgins K."/>
            <person name="Battlay P."/>
            <person name="Petersen B."/>
            <person name="Wilson J."/>
        </authorList>
    </citation>
    <scope>NUCLEOTIDE SEQUENCE</scope>
    <source>
        <strain evidence="2">AA19_3_7</strain>
        <tissue evidence="2">Leaf</tissue>
    </source>
</reference>
<dbReference type="PANTHER" id="PTHR33144:SF16">
    <property type="entry name" value="OS02G0129000 PROTEIN"/>
    <property type="match status" value="1"/>
</dbReference>
<gene>
    <name evidence="2" type="ORF">M8C21_018254</name>
</gene>
<dbReference type="EMBL" id="JAMZMK010011280">
    <property type="protein sequence ID" value="KAI7727985.1"/>
    <property type="molecule type" value="Genomic_DNA"/>
</dbReference>
<dbReference type="Proteomes" id="UP001206925">
    <property type="component" value="Unassembled WGS sequence"/>
</dbReference>
<evidence type="ECO:0000313" key="2">
    <source>
        <dbReference type="EMBL" id="KAI7727985.1"/>
    </source>
</evidence>
<feature type="non-terminal residue" evidence="2">
    <location>
        <position position="210"/>
    </location>
</feature>
<evidence type="ECO:0000313" key="3">
    <source>
        <dbReference type="Proteomes" id="UP001206925"/>
    </source>
</evidence>
<protein>
    <submittedName>
        <fullName evidence="2">Uncharacterized protein</fullName>
    </submittedName>
</protein>
<organism evidence="2 3">
    <name type="scientific">Ambrosia artemisiifolia</name>
    <name type="common">Common ragweed</name>
    <dbReference type="NCBI Taxonomy" id="4212"/>
    <lineage>
        <taxon>Eukaryota</taxon>
        <taxon>Viridiplantae</taxon>
        <taxon>Streptophyta</taxon>
        <taxon>Embryophyta</taxon>
        <taxon>Tracheophyta</taxon>
        <taxon>Spermatophyta</taxon>
        <taxon>Magnoliopsida</taxon>
        <taxon>eudicotyledons</taxon>
        <taxon>Gunneridae</taxon>
        <taxon>Pentapetalae</taxon>
        <taxon>asterids</taxon>
        <taxon>campanulids</taxon>
        <taxon>Asterales</taxon>
        <taxon>Asteraceae</taxon>
        <taxon>Asteroideae</taxon>
        <taxon>Heliantheae alliance</taxon>
        <taxon>Heliantheae</taxon>
        <taxon>Ambrosia</taxon>
    </lineage>
</organism>